<sequence>MFVLDSPDHPCHCLIVHQKSFIFGVIKYQETVRQNTQRTNKQYVYKLQMAMIKRQCHQQNVLKVKM</sequence>
<keyword evidence="2" id="KW-1185">Reference proteome</keyword>
<reference evidence="1" key="2">
    <citation type="journal article" date="2023" name="Science">
        <title>Genomic signatures of disease resistance in endangered staghorn corals.</title>
        <authorList>
            <person name="Vollmer S.V."/>
            <person name="Selwyn J.D."/>
            <person name="Despard B.A."/>
            <person name="Roesel C.L."/>
        </authorList>
    </citation>
    <scope>NUCLEOTIDE SEQUENCE</scope>
    <source>
        <strain evidence="1">K2</strain>
    </source>
</reference>
<gene>
    <name evidence="1" type="ORF">P5673_011472</name>
</gene>
<dbReference type="AlphaFoldDB" id="A0AAD9QPK5"/>
<proteinExistence type="predicted"/>
<reference evidence="1" key="1">
    <citation type="journal article" date="2023" name="G3 (Bethesda)">
        <title>Whole genome assembly and annotation of the endangered Caribbean coral Acropora cervicornis.</title>
        <authorList>
            <person name="Selwyn J.D."/>
            <person name="Vollmer S.V."/>
        </authorList>
    </citation>
    <scope>NUCLEOTIDE SEQUENCE</scope>
    <source>
        <strain evidence="1">K2</strain>
    </source>
</reference>
<dbReference type="EMBL" id="JARQWQ010000021">
    <property type="protein sequence ID" value="KAK2564786.1"/>
    <property type="molecule type" value="Genomic_DNA"/>
</dbReference>
<comment type="caution">
    <text evidence="1">The sequence shown here is derived from an EMBL/GenBank/DDBJ whole genome shotgun (WGS) entry which is preliminary data.</text>
</comment>
<organism evidence="1 2">
    <name type="scientific">Acropora cervicornis</name>
    <name type="common">Staghorn coral</name>
    <dbReference type="NCBI Taxonomy" id="6130"/>
    <lineage>
        <taxon>Eukaryota</taxon>
        <taxon>Metazoa</taxon>
        <taxon>Cnidaria</taxon>
        <taxon>Anthozoa</taxon>
        <taxon>Hexacorallia</taxon>
        <taxon>Scleractinia</taxon>
        <taxon>Astrocoeniina</taxon>
        <taxon>Acroporidae</taxon>
        <taxon>Acropora</taxon>
    </lineage>
</organism>
<name>A0AAD9QPK5_ACRCE</name>
<accession>A0AAD9QPK5</accession>
<protein>
    <submittedName>
        <fullName evidence="1">Uncharacterized protein</fullName>
    </submittedName>
</protein>
<evidence type="ECO:0000313" key="1">
    <source>
        <dbReference type="EMBL" id="KAK2564786.1"/>
    </source>
</evidence>
<evidence type="ECO:0000313" key="2">
    <source>
        <dbReference type="Proteomes" id="UP001249851"/>
    </source>
</evidence>
<dbReference type="Proteomes" id="UP001249851">
    <property type="component" value="Unassembled WGS sequence"/>
</dbReference>